<dbReference type="GO" id="GO:0005737">
    <property type="term" value="C:cytoplasm"/>
    <property type="evidence" value="ECO:0007669"/>
    <property type="project" value="TreeGrafter"/>
</dbReference>
<comment type="similarity">
    <text evidence="1 6">Belongs to the glycogen phosphorylase family.</text>
</comment>
<evidence type="ECO:0000256" key="1">
    <source>
        <dbReference type="ARBA" id="ARBA00006047"/>
    </source>
</evidence>
<comment type="catalytic activity">
    <reaction evidence="3">
        <text>[(1-&gt;4)-alpha-D-glucosyl](n) + phosphate = [(1-&gt;4)-alpha-D-glucosyl](n-1) + alpha-D-glucose 1-phosphate</text>
        <dbReference type="Rhea" id="RHEA:41732"/>
        <dbReference type="Rhea" id="RHEA-COMP:9584"/>
        <dbReference type="Rhea" id="RHEA-COMP:9586"/>
        <dbReference type="ChEBI" id="CHEBI:15444"/>
        <dbReference type="ChEBI" id="CHEBI:43474"/>
        <dbReference type="ChEBI" id="CHEBI:58601"/>
        <dbReference type="EC" id="2.4.1.1"/>
    </reaction>
    <physiologicalReaction direction="left-to-right" evidence="3">
        <dbReference type="Rhea" id="RHEA:41733"/>
    </physiologicalReaction>
</comment>
<evidence type="ECO:0000313" key="8">
    <source>
        <dbReference type="Proteomes" id="UP000748531"/>
    </source>
</evidence>
<dbReference type="Proteomes" id="UP000748531">
    <property type="component" value="Unassembled WGS sequence"/>
</dbReference>
<evidence type="ECO:0000256" key="2">
    <source>
        <dbReference type="ARBA" id="ARBA00022553"/>
    </source>
</evidence>
<evidence type="ECO:0000256" key="5">
    <source>
        <dbReference type="ARBA" id="ARBA00046783"/>
    </source>
</evidence>
<sequence length="353" mass="40408">MLYLVRFLLSNSFKDFAELWPDKFQNKTNGITPRRWLLLCNPNLSDLIMESMGGNDSWITNLSDISKLKSHVNDAGLLRNLMRIKRDNKAKFAAYMEQNYGVQLNVASLFDIQVKRIHEYKRQLLNCMYVITLYNRIKANPNIRICPRTVMIGGKAAPGYHMAKLIIKLITSVGKVVNNDPVVGDRLKLIFLENYRVSLAEKIFPASELSEQISTAGTEASGTGNMKFMVSYRPGDYIEKNAELKLCLEQIRDGYFSPENPKLFSDIYNSIVFDDRFLLCADYEDYLRAQGEVEAAYKDEQKWAKMMLMNIASSGKFSSDRTIREYARDIWGVEPSTIKLPPPFESPPEKTAN</sequence>
<protein>
    <recommendedName>
        <fullName evidence="6">Alpha-1,4 glucan phosphorylase</fullName>
        <ecNumber evidence="6">2.4.1.1</ecNumber>
    </recommendedName>
</protein>
<comment type="function">
    <text evidence="4 6">Allosteric enzyme that catalyzes the rate-limiting step in glycogen catabolism, the phosphorolytic cleavage of glycogen to produce glucose-1-phosphate, and plays a central role in maintaining cellular and organismal glucose homeostasis.</text>
</comment>
<dbReference type="PANTHER" id="PTHR11468:SF3">
    <property type="entry name" value="GLYCOGEN PHOSPHORYLASE, LIVER FORM"/>
    <property type="match status" value="1"/>
</dbReference>
<dbReference type="InterPro" id="IPR000811">
    <property type="entry name" value="Glyco_trans_35"/>
</dbReference>
<keyword evidence="6" id="KW-0119">Carbohydrate metabolism</keyword>
<accession>A0A8J4WJK5</accession>
<comment type="caution">
    <text evidence="7">The sequence shown here is derived from an EMBL/GenBank/DDBJ whole genome shotgun (WGS) entry which is preliminary data.</text>
</comment>
<organism evidence="7 8">
    <name type="scientific">Paragonimus heterotremus</name>
    <dbReference type="NCBI Taxonomy" id="100268"/>
    <lineage>
        <taxon>Eukaryota</taxon>
        <taxon>Metazoa</taxon>
        <taxon>Spiralia</taxon>
        <taxon>Lophotrochozoa</taxon>
        <taxon>Platyhelminthes</taxon>
        <taxon>Trematoda</taxon>
        <taxon>Digenea</taxon>
        <taxon>Plagiorchiida</taxon>
        <taxon>Troglotremata</taxon>
        <taxon>Troglotrematidae</taxon>
        <taxon>Paragonimus</taxon>
    </lineage>
</organism>
<keyword evidence="6" id="KW-0663">Pyridoxal phosphate</keyword>
<keyword evidence="6" id="KW-0328">Glycosyltransferase</keyword>
<dbReference type="SUPFAM" id="SSF53756">
    <property type="entry name" value="UDP-Glycosyltransferase/glycogen phosphorylase"/>
    <property type="match status" value="1"/>
</dbReference>
<dbReference type="OrthoDB" id="9215500at2759"/>
<dbReference type="GO" id="GO:0008184">
    <property type="term" value="F:glycogen phosphorylase activity"/>
    <property type="evidence" value="ECO:0007669"/>
    <property type="project" value="InterPro"/>
</dbReference>
<keyword evidence="8" id="KW-1185">Reference proteome</keyword>
<keyword evidence="2" id="KW-0597">Phosphoprotein</keyword>
<proteinExistence type="inferred from homology"/>
<dbReference type="PANTHER" id="PTHR11468">
    <property type="entry name" value="GLYCOGEN PHOSPHORYLASE"/>
    <property type="match status" value="1"/>
</dbReference>
<dbReference type="AlphaFoldDB" id="A0A8J4WJK5"/>
<name>A0A8J4WJK5_9TREM</name>
<dbReference type="Gene3D" id="3.40.50.2000">
    <property type="entry name" value="Glycogen Phosphorylase B"/>
    <property type="match status" value="2"/>
</dbReference>
<evidence type="ECO:0000313" key="7">
    <source>
        <dbReference type="EMBL" id="KAF5402759.1"/>
    </source>
</evidence>
<dbReference type="GO" id="GO:0030170">
    <property type="term" value="F:pyridoxal phosphate binding"/>
    <property type="evidence" value="ECO:0007669"/>
    <property type="project" value="TreeGrafter"/>
</dbReference>
<reference evidence="7" key="1">
    <citation type="submission" date="2019-05" db="EMBL/GenBank/DDBJ databases">
        <title>Annotation for the trematode Paragonimus heterotremus.</title>
        <authorList>
            <person name="Choi Y.-J."/>
        </authorList>
    </citation>
    <scope>NUCLEOTIDE SEQUENCE</scope>
    <source>
        <strain evidence="7">LC</strain>
    </source>
</reference>
<keyword evidence="6" id="KW-0808">Transferase</keyword>
<evidence type="ECO:0000256" key="4">
    <source>
        <dbReference type="ARBA" id="ARBA00037413"/>
    </source>
</evidence>
<gene>
    <name evidence="7" type="ORF">PHET_03504</name>
</gene>
<dbReference type="Pfam" id="PF00343">
    <property type="entry name" value="Phosphorylase"/>
    <property type="match status" value="2"/>
</dbReference>
<dbReference type="FunFam" id="3.40.50.2000:FF:000197">
    <property type="entry name" value="Alpha-1,4 glucan phosphorylase"/>
    <property type="match status" value="1"/>
</dbReference>
<comment type="cofactor">
    <cofactor evidence="6">
        <name>pyridoxal 5'-phosphate</name>
        <dbReference type="ChEBI" id="CHEBI:597326"/>
    </cofactor>
</comment>
<evidence type="ECO:0000256" key="6">
    <source>
        <dbReference type="RuleBase" id="RU000587"/>
    </source>
</evidence>
<comment type="subunit">
    <text evidence="5">Homodimer; enzymatically active. Interacts with PPP1R3B; recruits the phosphatase PP1 which dephosphorylates and inactivates PYGL/glycogen phosphorylase.</text>
</comment>
<dbReference type="GO" id="GO:0005980">
    <property type="term" value="P:glycogen catabolic process"/>
    <property type="evidence" value="ECO:0007669"/>
    <property type="project" value="TreeGrafter"/>
</dbReference>
<dbReference type="EMBL" id="LUCH01001616">
    <property type="protein sequence ID" value="KAF5402759.1"/>
    <property type="molecule type" value="Genomic_DNA"/>
</dbReference>
<dbReference type="EC" id="2.4.1.1" evidence="6"/>
<evidence type="ECO:0000256" key="3">
    <source>
        <dbReference type="ARBA" id="ARBA00036074"/>
    </source>
</evidence>